<gene>
    <name evidence="1" type="ORF">PODLI_1B018177</name>
</gene>
<sequence>MANCNPHLPNATRGKPVAGYTAGRLQATQEAPAPFSISTEVGWPPVLFDRRRSQNRRLPGVDEFSLFPPHPPPLAPFSSIARALGPKSRAIGFARSLYKPAEGALAPFAPFPLLGWLEVCSSKSKSLEILPTRPSIKCSEDQASGVSCTRVPRLNSNSNMERFFSLASTSKKQDLVEDDKEEVDEERSRKYRKQDESYFYFGFISVNNEEHPQCVLCLKILPIECMLPCKMKHHLESVYKNDVGKPMEYFSRKLSQVKESVFNKQVTILE</sequence>
<protein>
    <recommendedName>
        <fullName evidence="3">BED-type domain-containing protein</fullName>
    </recommendedName>
</protein>
<evidence type="ECO:0000313" key="2">
    <source>
        <dbReference type="Proteomes" id="UP001178461"/>
    </source>
</evidence>
<name>A0AA35PCJ9_9SAUR</name>
<dbReference type="Proteomes" id="UP001178461">
    <property type="component" value="Chromosome 9"/>
</dbReference>
<organism evidence="1 2">
    <name type="scientific">Podarcis lilfordi</name>
    <name type="common">Lilford's wall lizard</name>
    <dbReference type="NCBI Taxonomy" id="74358"/>
    <lineage>
        <taxon>Eukaryota</taxon>
        <taxon>Metazoa</taxon>
        <taxon>Chordata</taxon>
        <taxon>Craniata</taxon>
        <taxon>Vertebrata</taxon>
        <taxon>Euteleostomi</taxon>
        <taxon>Lepidosauria</taxon>
        <taxon>Squamata</taxon>
        <taxon>Bifurcata</taxon>
        <taxon>Unidentata</taxon>
        <taxon>Episquamata</taxon>
        <taxon>Laterata</taxon>
        <taxon>Lacertibaenia</taxon>
        <taxon>Lacertidae</taxon>
        <taxon>Podarcis</taxon>
    </lineage>
</organism>
<accession>A0AA35PCJ9</accession>
<reference evidence="1" key="1">
    <citation type="submission" date="2022-12" db="EMBL/GenBank/DDBJ databases">
        <authorList>
            <person name="Alioto T."/>
            <person name="Alioto T."/>
            <person name="Gomez Garrido J."/>
        </authorList>
    </citation>
    <scope>NUCLEOTIDE SEQUENCE</scope>
</reference>
<evidence type="ECO:0000313" key="1">
    <source>
        <dbReference type="EMBL" id="CAI5783971.1"/>
    </source>
</evidence>
<keyword evidence="2" id="KW-1185">Reference proteome</keyword>
<dbReference type="EMBL" id="OX395134">
    <property type="protein sequence ID" value="CAI5783971.1"/>
    <property type="molecule type" value="Genomic_DNA"/>
</dbReference>
<evidence type="ECO:0008006" key="3">
    <source>
        <dbReference type="Google" id="ProtNLM"/>
    </source>
</evidence>
<dbReference type="AlphaFoldDB" id="A0AA35PCJ9"/>
<proteinExistence type="predicted"/>